<accession>A0A376BXX5</accession>
<feature type="transmembrane region" description="Helical" evidence="1">
    <location>
        <begin position="34"/>
        <end position="56"/>
    </location>
</feature>
<gene>
    <name evidence="2" type="ORF">NCTC9810_00002</name>
</gene>
<organism evidence="2 3">
    <name type="scientific">Anaerococcus octavius</name>
    <dbReference type="NCBI Taxonomy" id="54007"/>
    <lineage>
        <taxon>Bacteria</taxon>
        <taxon>Bacillati</taxon>
        <taxon>Bacillota</taxon>
        <taxon>Tissierellia</taxon>
        <taxon>Tissierellales</taxon>
        <taxon>Peptoniphilaceae</taxon>
        <taxon>Anaerococcus</taxon>
    </lineage>
</organism>
<feature type="transmembrane region" description="Helical" evidence="1">
    <location>
        <begin position="7"/>
        <end position="28"/>
    </location>
</feature>
<name>A0A376BXX5_9FIRM</name>
<protein>
    <recommendedName>
        <fullName evidence="4">CPBP family intramembrane metalloprotease</fullName>
    </recommendedName>
</protein>
<dbReference type="AlphaFoldDB" id="A0A376BXX5"/>
<reference evidence="2 3" key="1">
    <citation type="submission" date="2018-06" db="EMBL/GenBank/DDBJ databases">
        <authorList>
            <consortium name="Pathogen Informatics"/>
            <person name="Doyle S."/>
        </authorList>
    </citation>
    <scope>NUCLEOTIDE SEQUENCE [LARGE SCALE GENOMIC DNA]</scope>
    <source>
        <strain evidence="2 3">NCTC9810</strain>
    </source>
</reference>
<evidence type="ECO:0008006" key="4">
    <source>
        <dbReference type="Google" id="ProtNLM"/>
    </source>
</evidence>
<sequence>MGKLIKTTFKILIFFVSWIAISVLIPIPEGISDVWWRFIAELVPFLAIVILTYVFNSFEKDRLSIMYFEKTIQTNFIRNIARLNMVFYTILIA</sequence>
<evidence type="ECO:0000313" key="2">
    <source>
        <dbReference type="EMBL" id="SSZ12395.1"/>
    </source>
</evidence>
<keyword evidence="1" id="KW-1133">Transmembrane helix</keyword>
<keyword evidence="1" id="KW-0472">Membrane</keyword>
<dbReference type="Proteomes" id="UP000255124">
    <property type="component" value="Unassembled WGS sequence"/>
</dbReference>
<proteinExistence type="predicted"/>
<dbReference type="EMBL" id="UFTA01000001">
    <property type="protein sequence ID" value="SSZ12395.1"/>
    <property type="molecule type" value="Genomic_DNA"/>
</dbReference>
<evidence type="ECO:0000313" key="3">
    <source>
        <dbReference type="Proteomes" id="UP000255124"/>
    </source>
</evidence>
<evidence type="ECO:0000256" key="1">
    <source>
        <dbReference type="SAM" id="Phobius"/>
    </source>
</evidence>
<keyword evidence="1" id="KW-0812">Transmembrane</keyword>